<comment type="caution">
    <text evidence="11">The sequence shown here is derived from an EMBL/GenBank/DDBJ whole genome shotgun (WGS) entry which is preliminary data.</text>
</comment>
<dbReference type="Gene3D" id="3.40.50.300">
    <property type="entry name" value="P-loop containing nucleotide triphosphate hydrolases"/>
    <property type="match status" value="2"/>
</dbReference>
<dbReference type="EMBL" id="JARPUR010000001">
    <property type="protein sequence ID" value="KAK4886934.1"/>
    <property type="molecule type" value="Genomic_DNA"/>
</dbReference>
<evidence type="ECO:0000256" key="5">
    <source>
        <dbReference type="ARBA" id="ARBA00022741"/>
    </source>
</evidence>
<dbReference type="GO" id="GO:0016887">
    <property type="term" value="F:ATP hydrolysis activity"/>
    <property type="evidence" value="ECO:0007669"/>
    <property type="project" value="InterPro"/>
</dbReference>
<evidence type="ECO:0000259" key="10">
    <source>
        <dbReference type="PROSITE" id="PS50893"/>
    </source>
</evidence>
<feature type="domain" description="ABC transporter" evidence="10">
    <location>
        <begin position="77"/>
        <end position="321"/>
    </location>
</feature>
<evidence type="ECO:0000256" key="2">
    <source>
        <dbReference type="ARBA" id="ARBA00005814"/>
    </source>
</evidence>
<feature type="transmembrane region" description="Helical" evidence="9">
    <location>
        <begin position="1248"/>
        <end position="1266"/>
    </location>
</feature>
<dbReference type="GO" id="GO:0140359">
    <property type="term" value="F:ABC-type transporter activity"/>
    <property type="evidence" value="ECO:0007669"/>
    <property type="project" value="InterPro"/>
</dbReference>
<evidence type="ECO:0000256" key="8">
    <source>
        <dbReference type="ARBA" id="ARBA00023136"/>
    </source>
</evidence>
<keyword evidence="5" id="KW-0547">Nucleotide-binding</keyword>
<keyword evidence="4 9" id="KW-0812">Transmembrane</keyword>
<feature type="transmembrane region" description="Helical" evidence="9">
    <location>
        <begin position="400"/>
        <end position="421"/>
    </location>
</feature>
<feature type="transmembrane region" description="Helical" evidence="9">
    <location>
        <begin position="1218"/>
        <end position="1242"/>
    </location>
</feature>
<organism evidence="11 12">
    <name type="scientific">Aquatica leii</name>
    <dbReference type="NCBI Taxonomy" id="1421715"/>
    <lineage>
        <taxon>Eukaryota</taxon>
        <taxon>Metazoa</taxon>
        <taxon>Ecdysozoa</taxon>
        <taxon>Arthropoda</taxon>
        <taxon>Hexapoda</taxon>
        <taxon>Insecta</taxon>
        <taxon>Pterygota</taxon>
        <taxon>Neoptera</taxon>
        <taxon>Endopterygota</taxon>
        <taxon>Coleoptera</taxon>
        <taxon>Polyphaga</taxon>
        <taxon>Elateriformia</taxon>
        <taxon>Elateroidea</taxon>
        <taxon>Lampyridae</taxon>
        <taxon>Luciolinae</taxon>
        <taxon>Aquatica</taxon>
    </lineage>
</organism>
<sequence>MTSKEDKIRSAGLKCCQNTSMTSITTDGNSSVCEAKNKYNTDSYGNPSEMQNNNYNFHANNQQLKKHKFPKRPPANLIFDNITYNAWTWSVTRFRREKKQILHGVSGVFKSGELSTIMGPSGAGKTTLLNVLAGYVTRGSSGIIHINEEVREQTDRFRKLSAYIPQEEELRLSITALEAMTFAVHLKLGYSVSTTYKMQQTTNILEMLGLEECHNTITSKLSGGQRKRLAIALELINNPPILFLDEPTTGLDSLSCSQCISLLKRLAQEGRTIICTIHQPSALIFEMFDQLYALADGNCIFQGPVSKLVPHFASVGLQCPAYHNPADFLIEVAIGEYKTDLKKLVDLAERNKHVDEETKEKLIDVSHSSEDVNTALTPPTMFRQFLLLYKRNFLCTRRNYIYLLNRLAAHIFIGFLFGYLYKGVGKGANTALANYVYLYGTLLLIVYTGKMSVTLSFPLEMQILKREHFNRWYHLFPYVLSILLLEIPFQIICAWCYIAISYWLTEQPLDFRLYLFITFCTLSTLCAQAWGYFIGATTPIKIAVFIGPVLACLFSVFGFCIRYYDTPIIFRWMFHISYYRAGFQSVVYSFYGLNRTKLECPEEFLYCHYKEPKKILSEVGIEDINLLENVAMKDSNDTEILEFFYDKNVNVSTDVANVQSQQLTSQPVEVKEGRNFQEEPDQPEAIVHGRALVNYALHFTSLINRGEKSNIIMNEHLNNVTKSLVLKRPNSLKVELLTTIPDNGTSNRKPKLNIGFRNLSYEVPEGMFTKKRKRILKEVNGDFHAGDLTAIMGPSGCGKTTLMNILAGYTVDNVQGQLLLNEEVRNEELFKQQMCYIMQDAHLQSVLTVNESMMIAANLKLATDISIKEKKEKIRLLLDAIGLQTCSNVRTGALSGGQRKRLSIALELLINPQVMFFDEPTSGLDSSTSKQCLMLLKQLTDRGKTVICTIHQPSALLFELFDHLYVIAQGRCIYQGSVKAMLPYLEGIGLKCPPYHNPADYLLEIANGEHGEYNKELSIRSENGRCQDWRKWKRDSLQLQSINHIDAMMNSGLITPVKAPSIFFPNATNTSRNLCRSKSYPTSFINQVVVLLKRSFIILSRDRTLTYSRILTHFSVAIFIGILYYGIGVDAKDLHNNANFMFFTVMFLMMTSFNCITLTFPTEVAIINKEHFNSWYSIASYYTANIISDFPIQLIATLSYALITFFMTSQPIEGFRVMYFLVICILISMVAQSFGMLVGSSWEMKTGIIMGPICFLPFTIFSGFFVQLHDAHPYTRWIFHISYLKYGFEGLMLSILGYDRQKLPCSAEYCHVVFPRKFLHEMDMDAAVYSHCVYFLIAITLLIRVATYFVLLLRVKRR</sequence>
<dbReference type="InterPro" id="IPR003439">
    <property type="entry name" value="ABC_transporter-like_ATP-bd"/>
</dbReference>
<gene>
    <name evidence="11" type="ORF">RN001_003205</name>
</gene>
<dbReference type="Pfam" id="PF01061">
    <property type="entry name" value="ABC2_membrane"/>
    <property type="match status" value="2"/>
</dbReference>
<dbReference type="FunFam" id="3.40.50.300:FF:001077">
    <property type="entry name" value="Uncharacterized protein, isoform A"/>
    <property type="match status" value="2"/>
</dbReference>
<feature type="transmembrane region" description="Helical" evidence="9">
    <location>
        <begin position="1328"/>
        <end position="1353"/>
    </location>
</feature>
<reference evidence="12" key="1">
    <citation type="submission" date="2023-01" db="EMBL/GenBank/DDBJ databases">
        <title>Key to firefly adult light organ development and bioluminescence: homeobox transcription factors regulate luciferase expression and transportation to peroxisome.</title>
        <authorList>
            <person name="Fu X."/>
        </authorList>
    </citation>
    <scope>NUCLEOTIDE SEQUENCE [LARGE SCALE GENOMIC DNA]</scope>
</reference>
<evidence type="ECO:0000256" key="7">
    <source>
        <dbReference type="ARBA" id="ARBA00022989"/>
    </source>
</evidence>
<dbReference type="InterPro" id="IPR050352">
    <property type="entry name" value="ABCG_transporters"/>
</dbReference>
<evidence type="ECO:0000256" key="9">
    <source>
        <dbReference type="SAM" id="Phobius"/>
    </source>
</evidence>
<evidence type="ECO:0000256" key="1">
    <source>
        <dbReference type="ARBA" id="ARBA00004141"/>
    </source>
</evidence>
<feature type="transmembrane region" description="Helical" evidence="9">
    <location>
        <begin position="1278"/>
        <end position="1298"/>
    </location>
</feature>
<evidence type="ECO:0000313" key="12">
    <source>
        <dbReference type="Proteomes" id="UP001353858"/>
    </source>
</evidence>
<dbReference type="PANTHER" id="PTHR48041">
    <property type="entry name" value="ABC TRANSPORTER G FAMILY MEMBER 28"/>
    <property type="match status" value="1"/>
</dbReference>
<dbReference type="PANTHER" id="PTHR48041:SF133">
    <property type="entry name" value="GH24286P"/>
    <property type="match status" value="1"/>
</dbReference>
<dbReference type="CDD" id="cd03213">
    <property type="entry name" value="ABCG_EPDR"/>
    <property type="match status" value="2"/>
</dbReference>
<evidence type="ECO:0000313" key="11">
    <source>
        <dbReference type="EMBL" id="KAK4886934.1"/>
    </source>
</evidence>
<feature type="transmembrane region" description="Helical" evidence="9">
    <location>
        <begin position="511"/>
        <end position="535"/>
    </location>
</feature>
<comment type="similarity">
    <text evidence="2">Belongs to the ABC transporter superfamily. ABCG family. Eye pigment precursor importer (TC 3.A.1.204) subfamily.</text>
</comment>
<dbReference type="InterPro" id="IPR043926">
    <property type="entry name" value="ABCG_dom"/>
</dbReference>
<feature type="transmembrane region" description="Helical" evidence="9">
    <location>
        <begin position="1110"/>
        <end position="1128"/>
    </location>
</feature>
<proteinExistence type="inferred from homology"/>
<feature type="transmembrane region" description="Helical" evidence="9">
    <location>
        <begin position="436"/>
        <end position="457"/>
    </location>
</feature>
<name>A0AAN7SM66_9COLE</name>
<keyword evidence="3" id="KW-0813">Transport</keyword>
<feature type="transmembrane region" description="Helical" evidence="9">
    <location>
        <begin position="478"/>
        <end position="505"/>
    </location>
</feature>
<dbReference type="PROSITE" id="PS50893">
    <property type="entry name" value="ABC_TRANSPORTER_2"/>
    <property type="match status" value="2"/>
</dbReference>
<feature type="transmembrane region" description="Helical" evidence="9">
    <location>
        <begin position="1140"/>
        <end position="1161"/>
    </location>
</feature>
<keyword evidence="12" id="KW-1185">Reference proteome</keyword>
<dbReference type="InterPro" id="IPR003593">
    <property type="entry name" value="AAA+_ATPase"/>
</dbReference>
<comment type="subcellular location">
    <subcellularLocation>
        <location evidence="1">Membrane</location>
        <topology evidence="1">Multi-pass membrane protein</topology>
    </subcellularLocation>
</comment>
<feature type="transmembrane region" description="Helical" evidence="9">
    <location>
        <begin position="1181"/>
        <end position="1206"/>
    </location>
</feature>
<dbReference type="PROSITE" id="PS00211">
    <property type="entry name" value="ABC_TRANSPORTER_1"/>
    <property type="match status" value="2"/>
</dbReference>
<keyword evidence="7 9" id="KW-1133">Transmembrane helix</keyword>
<dbReference type="Pfam" id="PF19055">
    <property type="entry name" value="ABC2_membrane_7"/>
    <property type="match status" value="2"/>
</dbReference>
<dbReference type="Pfam" id="PF00005">
    <property type="entry name" value="ABC_tran"/>
    <property type="match status" value="2"/>
</dbReference>
<dbReference type="GO" id="GO:0005886">
    <property type="term" value="C:plasma membrane"/>
    <property type="evidence" value="ECO:0007669"/>
    <property type="project" value="TreeGrafter"/>
</dbReference>
<dbReference type="InterPro" id="IPR017871">
    <property type="entry name" value="ABC_transporter-like_CS"/>
</dbReference>
<evidence type="ECO:0000256" key="3">
    <source>
        <dbReference type="ARBA" id="ARBA00022448"/>
    </source>
</evidence>
<accession>A0AAN7SM66</accession>
<dbReference type="SUPFAM" id="SSF52540">
    <property type="entry name" value="P-loop containing nucleoside triphosphate hydrolases"/>
    <property type="match status" value="2"/>
</dbReference>
<dbReference type="GO" id="GO:0005524">
    <property type="term" value="F:ATP binding"/>
    <property type="evidence" value="ECO:0007669"/>
    <property type="project" value="UniProtKB-KW"/>
</dbReference>
<evidence type="ECO:0000256" key="6">
    <source>
        <dbReference type="ARBA" id="ARBA00022840"/>
    </source>
</evidence>
<protein>
    <recommendedName>
        <fullName evidence="10">ABC transporter domain-containing protein</fullName>
    </recommendedName>
</protein>
<feature type="transmembrane region" description="Helical" evidence="9">
    <location>
        <begin position="542"/>
        <end position="564"/>
    </location>
</feature>
<dbReference type="SMART" id="SM00382">
    <property type="entry name" value="AAA"/>
    <property type="match status" value="2"/>
</dbReference>
<dbReference type="InterPro" id="IPR013525">
    <property type="entry name" value="ABC2_TM"/>
</dbReference>
<keyword evidence="6" id="KW-0067">ATP-binding</keyword>
<evidence type="ECO:0000256" key="4">
    <source>
        <dbReference type="ARBA" id="ARBA00022692"/>
    </source>
</evidence>
<keyword evidence="8 9" id="KW-0472">Membrane</keyword>
<dbReference type="InterPro" id="IPR027417">
    <property type="entry name" value="P-loop_NTPase"/>
</dbReference>
<dbReference type="Proteomes" id="UP001353858">
    <property type="component" value="Unassembled WGS sequence"/>
</dbReference>
<feature type="domain" description="ABC transporter" evidence="10">
    <location>
        <begin position="754"/>
        <end position="994"/>
    </location>
</feature>